<accession>H0E8A1</accession>
<sequence length="40" mass="4301">MRRGEMTPPDRAAWPPDWCTPAAPESGSRSLSAQRSSGTV</sequence>
<feature type="compositionally biased region" description="Low complexity" evidence="1">
    <location>
        <begin position="26"/>
        <end position="40"/>
    </location>
</feature>
<dbReference type="AlphaFoldDB" id="H0E8A1"/>
<evidence type="ECO:0000256" key="1">
    <source>
        <dbReference type="SAM" id="MobiDB-lite"/>
    </source>
</evidence>
<proteinExistence type="predicted"/>
<gene>
    <name evidence="2" type="ORF">PAI11_30620</name>
</gene>
<keyword evidence="3" id="KW-1185">Reference proteome</keyword>
<comment type="caution">
    <text evidence="2">The sequence shown here is derived from an EMBL/GenBank/DDBJ whole genome shotgun (WGS) entry which is preliminary data.</text>
</comment>
<organism evidence="2 3">
    <name type="scientific">Patulibacter medicamentivorans</name>
    <dbReference type="NCBI Taxonomy" id="1097667"/>
    <lineage>
        <taxon>Bacteria</taxon>
        <taxon>Bacillati</taxon>
        <taxon>Actinomycetota</taxon>
        <taxon>Thermoleophilia</taxon>
        <taxon>Solirubrobacterales</taxon>
        <taxon>Patulibacteraceae</taxon>
        <taxon>Patulibacter</taxon>
    </lineage>
</organism>
<dbReference type="Proteomes" id="UP000005143">
    <property type="component" value="Unassembled WGS sequence"/>
</dbReference>
<protein>
    <submittedName>
        <fullName evidence="2">Uncharacterized protein</fullName>
    </submittedName>
</protein>
<dbReference type="EMBL" id="AGUD01000241">
    <property type="protein sequence ID" value="EHN10102.1"/>
    <property type="molecule type" value="Genomic_DNA"/>
</dbReference>
<evidence type="ECO:0000313" key="2">
    <source>
        <dbReference type="EMBL" id="EHN10102.1"/>
    </source>
</evidence>
<evidence type="ECO:0000313" key="3">
    <source>
        <dbReference type="Proteomes" id="UP000005143"/>
    </source>
</evidence>
<reference evidence="2 3" key="1">
    <citation type="journal article" date="2013" name="Biodegradation">
        <title>Quantitative proteomic analysis of ibuprofen-degrading Patulibacter sp. strain I11.</title>
        <authorList>
            <person name="Almeida B."/>
            <person name="Kjeldal H."/>
            <person name="Lolas I."/>
            <person name="Knudsen A.D."/>
            <person name="Carvalho G."/>
            <person name="Nielsen K.L."/>
            <person name="Barreto Crespo M.T."/>
            <person name="Stensballe A."/>
            <person name="Nielsen J.L."/>
        </authorList>
    </citation>
    <scope>NUCLEOTIDE SEQUENCE [LARGE SCALE GENOMIC DNA]</scope>
    <source>
        <strain evidence="2 3">I11</strain>
    </source>
</reference>
<name>H0E8A1_9ACTN</name>
<feature type="region of interest" description="Disordered" evidence="1">
    <location>
        <begin position="1"/>
        <end position="40"/>
    </location>
</feature>